<evidence type="ECO:0000313" key="19">
    <source>
        <dbReference type="Proteomes" id="UP000824239"/>
    </source>
</evidence>
<evidence type="ECO:0000256" key="12">
    <source>
        <dbReference type="ARBA" id="ARBA00034000"/>
    </source>
</evidence>
<feature type="signal peptide" evidence="16">
    <location>
        <begin position="1"/>
        <end position="24"/>
    </location>
</feature>
<dbReference type="GO" id="GO:0009002">
    <property type="term" value="F:serine-type D-Ala-D-Ala carboxypeptidase activity"/>
    <property type="evidence" value="ECO:0007669"/>
    <property type="project" value="UniProtKB-EC"/>
</dbReference>
<keyword evidence="5 18" id="KW-0121">Carboxypeptidase</keyword>
<evidence type="ECO:0000256" key="11">
    <source>
        <dbReference type="ARBA" id="ARBA00023316"/>
    </source>
</evidence>
<evidence type="ECO:0000256" key="4">
    <source>
        <dbReference type="ARBA" id="ARBA00012448"/>
    </source>
</evidence>
<evidence type="ECO:0000256" key="2">
    <source>
        <dbReference type="ARBA" id="ARBA00004752"/>
    </source>
</evidence>
<evidence type="ECO:0000313" key="18">
    <source>
        <dbReference type="EMBL" id="HIR51038.1"/>
    </source>
</evidence>
<keyword evidence="6" id="KW-0645">Protease</keyword>
<reference evidence="18" key="1">
    <citation type="submission" date="2020-10" db="EMBL/GenBank/DDBJ databases">
        <authorList>
            <person name="Gilroy R."/>
        </authorList>
    </citation>
    <scope>NUCLEOTIDE SEQUENCE</scope>
    <source>
        <strain evidence="18">ChiBcec15-4380</strain>
    </source>
</reference>
<feature type="domain" description="Peptidase S11 D-Ala-D-Ala carboxypeptidase A C-terminal" evidence="17">
    <location>
        <begin position="261"/>
        <end position="349"/>
    </location>
</feature>
<gene>
    <name evidence="18" type="ORF">IAA53_07110</name>
</gene>
<feature type="active site" description="Proton acceptor" evidence="13">
    <location>
        <position position="61"/>
    </location>
</feature>
<dbReference type="PANTHER" id="PTHR21581">
    <property type="entry name" value="D-ALANYL-D-ALANINE CARBOXYPEPTIDASE"/>
    <property type="match status" value="1"/>
</dbReference>
<dbReference type="AlphaFoldDB" id="A0A9D1IXL0"/>
<feature type="active site" evidence="13">
    <location>
        <position position="113"/>
    </location>
</feature>
<dbReference type="Gene3D" id="3.40.710.10">
    <property type="entry name" value="DD-peptidase/beta-lactamase superfamily"/>
    <property type="match status" value="1"/>
</dbReference>
<protein>
    <recommendedName>
        <fullName evidence="4">serine-type D-Ala-D-Ala carboxypeptidase</fullName>
        <ecNumber evidence="4">3.4.16.4</ecNumber>
    </recommendedName>
</protein>
<evidence type="ECO:0000256" key="6">
    <source>
        <dbReference type="ARBA" id="ARBA00022670"/>
    </source>
</evidence>
<comment type="function">
    <text evidence="1">Removes C-terminal D-alanyl residues from sugar-peptide cell wall precursors.</text>
</comment>
<dbReference type="Pfam" id="PF07943">
    <property type="entry name" value="PBP5_C"/>
    <property type="match status" value="1"/>
</dbReference>
<dbReference type="InterPro" id="IPR012338">
    <property type="entry name" value="Beta-lactam/transpept-like"/>
</dbReference>
<evidence type="ECO:0000256" key="3">
    <source>
        <dbReference type="ARBA" id="ARBA00007164"/>
    </source>
</evidence>
<keyword evidence="8" id="KW-0378">Hydrolase</keyword>
<evidence type="ECO:0000256" key="15">
    <source>
        <dbReference type="RuleBase" id="RU004016"/>
    </source>
</evidence>
<evidence type="ECO:0000256" key="9">
    <source>
        <dbReference type="ARBA" id="ARBA00022960"/>
    </source>
</evidence>
<dbReference type="GO" id="GO:0009252">
    <property type="term" value="P:peptidoglycan biosynthetic process"/>
    <property type="evidence" value="ECO:0007669"/>
    <property type="project" value="UniProtKB-KW"/>
</dbReference>
<dbReference type="Proteomes" id="UP000824239">
    <property type="component" value="Unassembled WGS sequence"/>
</dbReference>
<dbReference type="InterPro" id="IPR012907">
    <property type="entry name" value="Peptidase_S11_C"/>
</dbReference>
<comment type="similarity">
    <text evidence="3 15">Belongs to the peptidase S11 family.</text>
</comment>
<proteinExistence type="inferred from homology"/>
<keyword evidence="11" id="KW-0961">Cell wall biogenesis/degradation</keyword>
<sequence>MKYVIRCAAALWIAAILFVGSASAAAPAVSAQSAILLDRNTGRVLWAQNSDQRALIASTTKIMTGLLVCELCSLDAPVEIPPEAVNVEGSSMDLQAGDVFQVKTLLYGMMLHSGNDAATALAVYCAGSVANFAVLMNQKAQQLGLCDTHFVNPHGLDDSEHYSTAADLAHLAAAAMEDPVFREVVSTKAIALEGRQFTNHNKLLWQYPGALGVKTGYTRAAGRILVSCAQQQGRELVAVTIDDPNDWADHAALLDYGFSTFTTERIASAGAVLGRVPVLSGTEPYAMVAAAEDVIFPVASEERWTATVDVPRFVYAPVREGDPAGVLRIYVDGAQTLSVPLYWCHTVLEEE</sequence>
<evidence type="ECO:0000256" key="8">
    <source>
        <dbReference type="ARBA" id="ARBA00022801"/>
    </source>
</evidence>
<evidence type="ECO:0000256" key="13">
    <source>
        <dbReference type="PIRSR" id="PIRSR618044-1"/>
    </source>
</evidence>
<dbReference type="InterPro" id="IPR018044">
    <property type="entry name" value="Peptidase_S11"/>
</dbReference>
<evidence type="ECO:0000256" key="14">
    <source>
        <dbReference type="PIRSR" id="PIRSR618044-2"/>
    </source>
</evidence>
<name>A0A9D1IXL0_9FIRM</name>
<comment type="catalytic activity">
    <reaction evidence="12">
        <text>Preferential cleavage: (Ac)2-L-Lys-D-Ala-|-D-Ala. Also transpeptidation of peptidyl-alanyl moieties that are N-acyl substituents of D-alanine.</text>
        <dbReference type="EC" id="3.4.16.4"/>
    </reaction>
</comment>
<dbReference type="SMART" id="SM00936">
    <property type="entry name" value="PBP5_C"/>
    <property type="match status" value="1"/>
</dbReference>
<evidence type="ECO:0000256" key="5">
    <source>
        <dbReference type="ARBA" id="ARBA00022645"/>
    </source>
</evidence>
<dbReference type="PRINTS" id="PR00725">
    <property type="entry name" value="DADACBPTASE1"/>
</dbReference>
<dbReference type="InterPro" id="IPR001967">
    <property type="entry name" value="Peptidase_S11_N"/>
</dbReference>
<organism evidence="18 19">
    <name type="scientific">Candidatus Avoscillospira avicola</name>
    <dbReference type="NCBI Taxonomy" id="2840706"/>
    <lineage>
        <taxon>Bacteria</taxon>
        <taxon>Bacillati</taxon>
        <taxon>Bacillota</taxon>
        <taxon>Clostridia</taxon>
        <taxon>Eubacteriales</taxon>
        <taxon>Oscillospiraceae</taxon>
        <taxon>Oscillospiraceae incertae sedis</taxon>
        <taxon>Candidatus Avoscillospira</taxon>
    </lineage>
</organism>
<evidence type="ECO:0000256" key="1">
    <source>
        <dbReference type="ARBA" id="ARBA00003217"/>
    </source>
</evidence>
<dbReference type="Gene3D" id="2.60.410.10">
    <property type="entry name" value="D-Ala-D-Ala carboxypeptidase, C-terminal domain"/>
    <property type="match status" value="1"/>
</dbReference>
<reference evidence="18" key="2">
    <citation type="journal article" date="2021" name="PeerJ">
        <title>Extensive microbial diversity within the chicken gut microbiome revealed by metagenomics and culture.</title>
        <authorList>
            <person name="Gilroy R."/>
            <person name="Ravi A."/>
            <person name="Getino M."/>
            <person name="Pursley I."/>
            <person name="Horton D.L."/>
            <person name="Alikhan N.F."/>
            <person name="Baker D."/>
            <person name="Gharbi K."/>
            <person name="Hall N."/>
            <person name="Watson M."/>
            <person name="Adriaenssens E.M."/>
            <person name="Foster-Nyarko E."/>
            <person name="Jarju S."/>
            <person name="Secka A."/>
            <person name="Antonio M."/>
            <person name="Oren A."/>
            <person name="Chaudhuri R.R."/>
            <person name="La Ragione R."/>
            <person name="Hildebrand F."/>
            <person name="Pallen M.J."/>
        </authorList>
    </citation>
    <scope>NUCLEOTIDE SEQUENCE</scope>
    <source>
        <strain evidence="18">ChiBcec15-4380</strain>
    </source>
</reference>
<keyword evidence="9" id="KW-0133">Cell shape</keyword>
<evidence type="ECO:0000256" key="7">
    <source>
        <dbReference type="ARBA" id="ARBA00022729"/>
    </source>
</evidence>
<keyword evidence="10" id="KW-0573">Peptidoglycan synthesis</keyword>
<comment type="pathway">
    <text evidence="2">Cell wall biogenesis; peptidoglycan biosynthesis.</text>
</comment>
<keyword evidence="7 16" id="KW-0732">Signal</keyword>
<dbReference type="EC" id="3.4.16.4" evidence="4"/>
<dbReference type="SUPFAM" id="SSF56601">
    <property type="entry name" value="beta-lactamase/transpeptidase-like"/>
    <property type="match status" value="1"/>
</dbReference>
<feature type="binding site" evidence="14">
    <location>
        <position position="214"/>
    </location>
    <ligand>
        <name>substrate</name>
    </ligand>
</feature>
<dbReference type="GO" id="GO:0071555">
    <property type="term" value="P:cell wall organization"/>
    <property type="evidence" value="ECO:0007669"/>
    <property type="project" value="UniProtKB-KW"/>
</dbReference>
<evidence type="ECO:0000256" key="16">
    <source>
        <dbReference type="SAM" id="SignalP"/>
    </source>
</evidence>
<dbReference type="GO" id="GO:0008360">
    <property type="term" value="P:regulation of cell shape"/>
    <property type="evidence" value="ECO:0007669"/>
    <property type="project" value="UniProtKB-KW"/>
</dbReference>
<dbReference type="GO" id="GO:0006508">
    <property type="term" value="P:proteolysis"/>
    <property type="evidence" value="ECO:0007669"/>
    <property type="project" value="UniProtKB-KW"/>
</dbReference>
<accession>A0A9D1IXL0</accession>
<dbReference type="SUPFAM" id="SSF69189">
    <property type="entry name" value="Penicillin-binding protein associated domain"/>
    <property type="match status" value="1"/>
</dbReference>
<dbReference type="InterPro" id="IPR015956">
    <property type="entry name" value="Peniciliin-bd_prot_C_sf"/>
</dbReference>
<dbReference type="EMBL" id="DVHE01000056">
    <property type="protein sequence ID" value="HIR51038.1"/>
    <property type="molecule type" value="Genomic_DNA"/>
</dbReference>
<feature type="chain" id="PRO_5038887478" description="serine-type D-Ala-D-Ala carboxypeptidase" evidence="16">
    <location>
        <begin position="25"/>
        <end position="351"/>
    </location>
</feature>
<feature type="active site" description="Acyl-ester intermediate" evidence="13">
    <location>
        <position position="58"/>
    </location>
</feature>
<dbReference type="PANTHER" id="PTHR21581:SF33">
    <property type="entry name" value="D-ALANYL-D-ALANINE CARBOXYPEPTIDASE DACB"/>
    <property type="match status" value="1"/>
</dbReference>
<comment type="caution">
    <text evidence="18">The sequence shown here is derived from an EMBL/GenBank/DDBJ whole genome shotgun (WGS) entry which is preliminary data.</text>
</comment>
<dbReference type="Pfam" id="PF00768">
    <property type="entry name" value="Peptidase_S11"/>
    <property type="match status" value="1"/>
</dbReference>
<dbReference type="InterPro" id="IPR037167">
    <property type="entry name" value="Peptidase_S11_C_sf"/>
</dbReference>
<evidence type="ECO:0000256" key="10">
    <source>
        <dbReference type="ARBA" id="ARBA00022984"/>
    </source>
</evidence>
<evidence type="ECO:0000259" key="17">
    <source>
        <dbReference type="SMART" id="SM00936"/>
    </source>
</evidence>